<reference evidence="11 12" key="1">
    <citation type="submission" date="2024-05" db="EMBL/GenBank/DDBJ databases">
        <authorList>
            <person name="Wallberg A."/>
        </authorList>
    </citation>
    <scope>NUCLEOTIDE SEQUENCE [LARGE SCALE GENOMIC DNA]</scope>
</reference>
<proteinExistence type="inferred from homology"/>
<evidence type="ECO:0000256" key="1">
    <source>
        <dbReference type="ARBA" id="ARBA00004651"/>
    </source>
</evidence>
<dbReference type="InterPro" id="IPR050549">
    <property type="entry name" value="MFS_Trehalose_Transporter"/>
</dbReference>
<dbReference type="Pfam" id="PF00083">
    <property type="entry name" value="Sugar_tr"/>
    <property type="match status" value="1"/>
</dbReference>
<dbReference type="GO" id="GO:0051119">
    <property type="term" value="F:sugar transmembrane transporter activity"/>
    <property type="evidence" value="ECO:0007669"/>
    <property type="project" value="InterPro"/>
</dbReference>
<evidence type="ECO:0000256" key="8">
    <source>
        <dbReference type="RuleBase" id="RU003346"/>
    </source>
</evidence>
<keyword evidence="5 9" id="KW-0472">Membrane</keyword>
<dbReference type="InterPro" id="IPR044775">
    <property type="entry name" value="MFS_ERD6/Tret1-like"/>
</dbReference>
<protein>
    <recommendedName>
        <fullName evidence="10">Major facilitator superfamily (MFS) profile domain-containing protein</fullName>
    </recommendedName>
</protein>
<dbReference type="InterPro" id="IPR020846">
    <property type="entry name" value="MFS_dom"/>
</dbReference>
<feature type="transmembrane region" description="Helical" evidence="9">
    <location>
        <begin position="144"/>
        <end position="165"/>
    </location>
</feature>
<gene>
    <name evidence="11" type="ORF">MNOR_LOCUS9281</name>
</gene>
<feature type="transmembrane region" description="Helical" evidence="9">
    <location>
        <begin position="316"/>
        <end position="339"/>
    </location>
</feature>
<dbReference type="CDD" id="cd17358">
    <property type="entry name" value="MFS_GLUT6_8_Class3_like"/>
    <property type="match status" value="1"/>
</dbReference>
<evidence type="ECO:0000256" key="2">
    <source>
        <dbReference type="ARBA" id="ARBA00022475"/>
    </source>
</evidence>
<evidence type="ECO:0000256" key="9">
    <source>
        <dbReference type="SAM" id="Phobius"/>
    </source>
</evidence>
<dbReference type="GO" id="GO:0005886">
    <property type="term" value="C:plasma membrane"/>
    <property type="evidence" value="ECO:0007669"/>
    <property type="project" value="UniProtKB-SubCell"/>
</dbReference>
<evidence type="ECO:0000256" key="5">
    <source>
        <dbReference type="ARBA" id="ARBA00023136"/>
    </source>
</evidence>
<name>A0AAV2QA67_MEGNR</name>
<dbReference type="InterPro" id="IPR003663">
    <property type="entry name" value="Sugar/inositol_transpt"/>
</dbReference>
<dbReference type="SUPFAM" id="SSF103473">
    <property type="entry name" value="MFS general substrate transporter"/>
    <property type="match status" value="1"/>
</dbReference>
<comment type="similarity">
    <text evidence="7">Belongs to the major facilitator superfamily. Sugar transporter (TC 2.A.1.1) family. Trehalose transporter subfamily.</text>
</comment>
<accession>A0AAV2QA67</accession>
<dbReference type="EMBL" id="CAXKWB010004464">
    <property type="protein sequence ID" value="CAL4073794.1"/>
    <property type="molecule type" value="Genomic_DNA"/>
</dbReference>
<dbReference type="InterPro" id="IPR005828">
    <property type="entry name" value="MFS_sugar_transport-like"/>
</dbReference>
<feature type="transmembrane region" description="Helical" evidence="9">
    <location>
        <begin position="419"/>
        <end position="438"/>
    </location>
</feature>
<keyword evidence="3 9" id="KW-0812">Transmembrane</keyword>
<dbReference type="Gene3D" id="1.20.1250.20">
    <property type="entry name" value="MFS general substrate transporter like domains"/>
    <property type="match status" value="1"/>
</dbReference>
<comment type="subcellular location">
    <subcellularLocation>
        <location evidence="1">Cell membrane</location>
        <topology evidence="1">Multi-pass membrane protein</topology>
    </subcellularLocation>
</comment>
<feature type="transmembrane region" description="Helical" evidence="9">
    <location>
        <begin position="56"/>
        <end position="78"/>
    </location>
</feature>
<feature type="transmembrane region" description="Helical" evidence="9">
    <location>
        <begin position="171"/>
        <end position="189"/>
    </location>
</feature>
<keyword evidence="12" id="KW-1185">Reference proteome</keyword>
<keyword evidence="8" id="KW-0813">Transport</keyword>
<evidence type="ECO:0000313" key="11">
    <source>
        <dbReference type="EMBL" id="CAL4073794.1"/>
    </source>
</evidence>
<feature type="transmembrane region" description="Helical" evidence="9">
    <location>
        <begin position="351"/>
        <end position="375"/>
    </location>
</feature>
<organism evidence="11 12">
    <name type="scientific">Meganyctiphanes norvegica</name>
    <name type="common">Northern krill</name>
    <name type="synonym">Thysanopoda norvegica</name>
    <dbReference type="NCBI Taxonomy" id="48144"/>
    <lineage>
        <taxon>Eukaryota</taxon>
        <taxon>Metazoa</taxon>
        <taxon>Ecdysozoa</taxon>
        <taxon>Arthropoda</taxon>
        <taxon>Crustacea</taxon>
        <taxon>Multicrustacea</taxon>
        <taxon>Malacostraca</taxon>
        <taxon>Eumalacostraca</taxon>
        <taxon>Eucarida</taxon>
        <taxon>Euphausiacea</taxon>
        <taxon>Euphausiidae</taxon>
        <taxon>Meganyctiphanes</taxon>
    </lineage>
</organism>
<dbReference type="NCBIfam" id="TIGR00879">
    <property type="entry name" value="SP"/>
    <property type="match status" value="1"/>
</dbReference>
<feature type="transmembrane region" description="Helical" evidence="9">
    <location>
        <begin position="287"/>
        <end position="309"/>
    </location>
</feature>
<sequence length="465" mass="50249">MEEQLASPARLTQYIAGFSASLGALGMGTVIGYSSPALPYLTGNATDTVHLDPQEAMWFSSILNVGALIGGPVAGVCMNNIGRRGTMIASIIPFLLGWGLIGFGENFIMLLAGRILTGMCCGIVSLVVNVYIGEFASPDIRGALGTGFQLLVVTGVLYSFAFGAFLSWRMLVIACIVVPCLFAGLMLLGKESPVYLLIKGRCEEAKTSLQYFRGKNYPVDDEFKEMRQSVNLAMQNKIQLSDLLKPYYLKPMGISLMLMFYQQFSGINAIMFNLVTIFETTGSSMSTTLSSCLVALVQVVGTFSASLLMDRAGRKILLITSATLMAASLFSIGAFFYLLEYNESVAEKITFVPLLSLIVFIAAFSIGYGPVPFLMMGELFSPEVREVAGSIAIAANWTSSFIVTLMFQPMQAVIHNYGVYWVFGSICVTNLIFSILVVPETKGKTLDEISIMFGAPAKSPPIAVV</sequence>
<dbReference type="AlphaFoldDB" id="A0AAV2QA67"/>
<dbReference type="PANTHER" id="PTHR48021:SF1">
    <property type="entry name" value="GH07001P-RELATED"/>
    <property type="match status" value="1"/>
</dbReference>
<dbReference type="Proteomes" id="UP001497623">
    <property type="component" value="Unassembled WGS sequence"/>
</dbReference>
<keyword evidence="2" id="KW-1003">Cell membrane</keyword>
<feature type="transmembrane region" description="Helical" evidence="9">
    <location>
        <begin position="85"/>
        <end position="101"/>
    </location>
</feature>
<dbReference type="PROSITE" id="PS00216">
    <property type="entry name" value="SUGAR_TRANSPORT_1"/>
    <property type="match status" value="1"/>
</dbReference>
<evidence type="ECO:0000256" key="6">
    <source>
        <dbReference type="ARBA" id="ARBA00023180"/>
    </source>
</evidence>
<feature type="transmembrane region" description="Helical" evidence="9">
    <location>
        <begin position="254"/>
        <end position="275"/>
    </location>
</feature>
<evidence type="ECO:0000256" key="4">
    <source>
        <dbReference type="ARBA" id="ARBA00022989"/>
    </source>
</evidence>
<feature type="transmembrane region" description="Helical" evidence="9">
    <location>
        <begin position="107"/>
        <end position="132"/>
    </location>
</feature>
<feature type="domain" description="Major facilitator superfamily (MFS) profile" evidence="10">
    <location>
        <begin position="12"/>
        <end position="442"/>
    </location>
</feature>
<keyword evidence="4 9" id="KW-1133">Transmembrane helix</keyword>
<dbReference type="InterPro" id="IPR036259">
    <property type="entry name" value="MFS_trans_sf"/>
</dbReference>
<evidence type="ECO:0000259" key="10">
    <source>
        <dbReference type="PROSITE" id="PS50850"/>
    </source>
</evidence>
<comment type="caution">
    <text evidence="11">The sequence shown here is derived from an EMBL/GenBank/DDBJ whole genome shotgun (WGS) entry which is preliminary data.</text>
</comment>
<feature type="transmembrane region" description="Helical" evidence="9">
    <location>
        <begin position="387"/>
        <end position="407"/>
    </location>
</feature>
<evidence type="ECO:0000256" key="7">
    <source>
        <dbReference type="ARBA" id="ARBA00024348"/>
    </source>
</evidence>
<keyword evidence="6" id="KW-0325">Glycoprotein</keyword>
<dbReference type="InterPro" id="IPR005829">
    <property type="entry name" value="Sugar_transporter_CS"/>
</dbReference>
<dbReference type="PROSITE" id="PS50850">
    <property type="entry name" value="MFS"/>
    <property type="match status" value="1"/>
</dbReference>
<feature type="transmembrane region" description="Helical" evidence="9">
    <location>
        <begin position="12"/>
        <end position="36"/>
    </location>
</feature>
<dbReference type="PANTHER" id="PTHR48021">
    <property type="match status" value="1"/>
</dbReference>
<evidence type="ECO:0000256" key="3">
    <source>
        <dbReference type="ARBA" id="ARBA00022692"/>
    </source>
</evidence>
<dbReference type="PROSITE" id="PS00217">
    <property type="entry name" value="SUGAR_TRANSPORT_2"/>
    <property type="match status" value="1"/>
</dbReference>
<evidence type="ECO:0000313" key="12">
    <source>
        <dbReference type="Proteomes" id="UP001497623"/>
    </source>
</evidence>
<dbReference type="PRINTS" id="PR00171">
    <property type="entry name" value="SUGRTRNSPORT"/>
</dbReference>
<dbReference type="FunFam" id="1.20.1250.20:FF:000055">
    <property type="entry name" value="Facilitated trehalose transporter Tret1-2 homolog"/>
    <property type="match status" value="1"/>
</dbReference>